<dbReference type="PANTHER" id="PTHR24212:SF8">
    <property type="entry name" value="LIM ZINC FINGER DOMAIN CONTAINING PROTEIN"/>
    <property type="match status" value="1"/>
</dbReference>
<organism evidence="9 10">
    <name type="scientific">Naumovozyma dairenensis (strain ATCC 10597 / BCRC 20456 / CBS 421 / NBRC 0211 / NRRL Y-12639)</name>
    <name type="common">Saccharomyces dairenensis</name>
    <dbReference type="NCBI Taxonomy" id="1071378"/>
    <lineage>
        <taxon>Eukaryota</taxon>
        <taxon>Fungi</taxon>
        <taxon>Dikarya</taxon>
        <taxon>Ascomycota</taxon>
        <taxon>Saccharomycotina</taxon>
        <taxon>Saccharomycetes</taxon>
        <taxon>Saccharomycetales</taxon>
        <taxon>Saccharomycetaceae</taxon>
        <taxon>Naumovozyma</taxon>
    </lineage>
</organism>
<dbReference type="CDD" id="cd09397">
    <property type="entry name" value="LIM1_UF1"/>
    <property type="match status" value="1"/>
</dbReference>
<evidence type="ECO:0000256" key="3">
    <source>
        <dbReference type="ARBA" id="ARBA00022833"/>
    </source>
</evidence>
<dbReference type="eggNOG" id="KOG1703">
    <property type="taxonomic scope" value="Eukaryota"/>
</dbReference>
<feature type="region of interest" description="Disordered" evidence="7">
    <location>
        <begin position="555"/>
        <end position="575"/>
    </location>
</feature>
<name>G0WAP4_NAUDC</name>
<dbReference type="GO" id="GO:0030695">
    <property type="term" value="F:GTPase regulator activity"/>
    <property type="evidence" value="ECO:0007669"/>
    <property type="project" value="UniProtKB-ARBA"/>
</dbReference>
<evidence type="ECO:0000256" key="1">
    <source>
        <dbReference type="ARBA" id="ARBA00022723"/>
    </source>
</evidence>
<dbReference type="PROSITE" id="PS00478">
    <property type="entry name" value="LIM_DOMAIN_1"/>
    <property type="match status" value="2"/>
</dbReference>
<dbReference type="CDD" id="cd08368">
    <property type="entry name" value="LIM"/>
    <property type="match status" value="1"/>
</dbReference>
<dbReference type="Proteomes" id="UP000000689">
    <property type="component" value="Chromosome 5"/>
</dbReference>
<evidence type="ECO:0000256" key="2">
    <source>
        <dbReference type="ARBA" id="ARBA00022737"/>
    </source>
</evidence>
<feature type="compositionally biased region" description="Low complexity" evidence="7">
    <location>
        <begin position="132"/>
        <end position="141"/>
    </location>
</feature>
<gene>
    <name evidence="9" type="primary">NDAI0E05000</name>
    <name evidence="9" type="ordered locus">NDAI_0E05000</name>
</gene>
<keyword evidence="6" id="KW-0175">Coiled coil</keyword>
<dbReference type="PROSITE" id="PS50023">
    <property type="entry name" value="LIM_DOMAIN_2"/>
    <property type="match status" value="1"/>
</dbReference>
<feature type="region of interest" description="Disordered" evidence="7">
    <location>
        <begin position="649"/>
        <end position="719"/>
    </location>
</feature>
<feature type="compositionally biased region" description="Low complexity" evidence="7">
    <location>
        <begin position="315"/>
        <end position="334"/>
    </location>
</feature>
<dbReference type="STRING" id="1071378.G0WAP4"/>
<dbReference type="InterPro" id="IPR001781">
    <property type="entry name" value="Znf_LIM"/>
</dbReference>
<accession>G0WAP4</accession>
<dbReference type="SUPFAM" id="SSF57716">
    <property type="entry name" value="Glucocorticoid receptor-like (DNA-binding domain)"/>
    <property type="match status" value="1"/>
</dbReference>
<evidence type="ECO:0000313" key="10">
    <source>
        <dbReference type="Proteomes" id="UP000000689"/>
    </source>
</evidence>
<protein>
    <recommendedName>
        <fullName evidence="8">LIM zinc-binding domain-containing protein</fullName>
    </recommendedName>
</protein>
<dbReference type="Pfam" id="PF00412">
    <property type="entry name" value="LIM"/>
    <property type="match status" value="1"/>
</dbReference>
<feature type="compositionally biased region" description="Polar residues" evidence="7">
    <location>
        <begin position="672"/>
        <end position="691"/>
    </location>
</feature>
<evidence type="ECO:0000313" key="9">
    <source>
        <dbReference type="EMBL" id="CCD25317.1"/>
    </source>
</evidence>
<feature type="compositionally biased region" description="Low complexity" evidence="7">
    <location>
        <begin position="267"/>
        <end position="283"/>
    </location>
</feature>
<sequence length="886" mass="98948">MNNSMYGSPFPKLNPKVHYKTALERAGFDVNRGDKPTSTTRIPSPHNTLLPSSYNINSNQRQSPVVSKITDHDNGKKMPHVPMKYSQKNMSNSDPNLSKQRNNNNLQVLHSQATGSGSSSMKTPPSITHISNNPYMPNPNNTYHASSNPALSSSKQQQQQQQQQQFNGIQSSHLSTYTQNTSNNNMTQTPMKQMNNNKYDSINNIEKHEKILSPIEKSFMMLTQNDTSSHFSNHQNDQQQQQEQENSVPFQAHTHEHQPSLTDISFNNNYEDTYNNNHTANNDDNTDADSIASLNLQPQAPLNIALESKPLFSSADVSSSASSSSSSSSSSSVSEKLSNSPLTSPIKSSNIHHKPSFSFEDSNLNHNHPTEQETIDKNSIHSILDEKTTIPLSITSSNDPPLPLESSKIPIQDSNNNNNNNNNSNAINNVDNNQWTQLNIAANNHSNDNNTTNDNLNGFIDTNTSTSTSLQVEQLIAQLDDVSFSRNEEIVASLKQNQNQNQNQNEKYTKLTANDISKQHIKKSSAYLSGFPALRSSTFIPPVDADNSLPNIHQQKHLSTDQSSENTTPTTTSGTPIFYKFNTTLPSSITTNNPSDLNLSLPKISISPSPSPSPSPSHSEISPAIPILSLPTASVPSIKIQSPLIEHSRVFQKDTNQNNNITTNSSREKNDSLNVDNKSITQNITTPSNGIDRSPSDLHGKKHENISSPKEKKKFPPGEGPCRTCGLEITGKKIFSKNDNELSGQWHRECFQCTNCKIKFNKRIPCYILNDTPYCQQHFHEENNSICKICSNFIEGKCLENDKLERFHVDCLNCFICHKQILDEYYIFNDHVPLCADHDIDALLNDGLPTINKKTDNLDLFANNNKIMKRRTRLIDFSKEQQDDLL</sequence>
<keyword evidence="2" id="KW-0677">Repeat</keyword>
<feature type="domain" description="LIM zinc-binding" evidence="8">
    <location>
        <begin position="720"/>
        <end position="785"/>
    </location>
</feature>
<dbReference type="RefSeq" id="XP_003670560.1">
    <property type="nucleotide sequence ID" value="XM_003670512.1"/>
</dbReference>
<feature type="compositionally biased region" description="Low complexity" evidence="7">
    <location>
        <begin position="655"/>
        <end position="664"/>
    </location>
</feature>
<keyword evidence="3 5" id="KW-0862">Zinc</keyword>
<feature type="compositionally biased region" description="Polar residues" evidence="7">
    <location>
        <begin position="142"/>
        <end position="155"/>
    </location>
</feature>
<dbReference type="OrthoDB" id="1112565at2759"/>
<feature type="compositionally biased region" description="Polar residues" evidence="7">
    <location>
        <begin position="335"/>
        <end position="349"/>
    </location>
</feature>
<evidence type="ECO:0000256" key="5">
    <source>
        <dbReference type="PROSITE-ProRule" id="PRU00125"/>
    </source>
</evidence>
<feature type="region of interest" description="Disordered" evidence="7">
    <location>
        <begin position="315"/>
        <end position="379"/>
    </location>
</feature>
<feature type="compositionally biased region" description="Polar residues" evidence="7">
    <location>
        <begin position="36"/>
        <end position="65"/>
    </location>
</feature>
<feature type="compositionally biased region" description="Basic and acidic residues" evidence="7">
    <location>
        <begin position="694"/>
        <end position="705"/>
    </location>
</feature>
<feature type="compositionally biased region" description="Low complexity" evidence="7">
    <location>
        <begin position="175"/>
        <end position="189"/>
    </location>
</feature>
<feature type="coiled-coil region" evidence="6">
    <location>
        <begin position="487"/>
        <end position="514"/>
    </location>
</feature>
<dbReference type="GO" id="GO:0046872">
    <property type="term" value="F:metal ion binding"/>
    <property type="evidence" value="ECO:0007669"/>
    <property type="project" value="UniProtKB-KW"/>
</dbReference>
<dbReference type="OMA" id="IYGSPFP"/>
<dbReference type="FunFam" id="2.10.110.10:FF:000128">
    <property type="entry name" value="Pxl1p"/>
    <property type="match status" value="1"/>
</dbReference>
<feature type="region of interest" description="Disordered" evidence="7">
    <location>
        <begin position="28"/>
        <end position="197"/>
    </location>
</feature>
<feature type="compositionally biased region" description="Basic and acidic residues" evidence="7">
    <location>
        <begin position="368"/>
        <end position="379"/>
    </location>
</feature>
<feature type="compositionally biased region" description="Polar residues" evidence="7">
    <location>
        <begin position="86"/>
        <end position="131"/>
    </location>
</feature>
<keyword evidence="1 5" id="KW-0479">Metal-binding</keyword>
<dbReference type="Gene3D" id="2.10.110.10">
    <property type="entry name" value="Cysteine Rich Protein"/>
    <property type="match status" value="2"/>
</dbReference>
<evidence type="ECO:0000256" key="4">
    <source>
        <dbReference type="ARBA" id="ARBA00023038"/>
    </source>
</evidence>
<dbReference type="AlphaFoldDB" id="G0WAP4"/>
<dbReference type="HOGENOM" id="CLU_016772_0_0_1"/>
<dbReference type="KEGG" id="ndi:NDAI_0E05000"/>
<proteinExistence type="predicted"/>
<dbReference type="SMART" id="SM00132">
    <property type="entry name" value="LIM"/>
    <property type="match status" value="2"/>
</dbReference>
<feature type="compositionally biased region" description="Low complexity" evidence="7">
    <location>
        <begin position="415"/>
        <end position="429"/>
    </location>
</feature>
<feature type="compositionally biased region" description="Low complexity" evidence="7">
    <location>
        <begin position="560"/>
        <end position="575"/>
    </location>
</feature>
<evidence type="ECO:0000256" key="6">
    <source>
        <dbReference type="SAM" id="Coils"/>
    </source>
</evidence>
<reference evidence="9 10" key="1">
    <citation type="journal article" date="2011" name="Proc. Natl. Acad. Sci. U.S.A.">
        <title>Evolutionary erosion of yeast sex chromosomes by mating-type switching accidents.</title>
        <authorList>
            <person name="Gordon J.L."/>
            <person name="Armisen D."/>
            <person name="Proux-Wera E."/>
            <person name="Oheigeartaigh S.S."/>
            <person name="Byrne K.P."/>
            <person name="Wolfe K.H."/>
        </authorList>
    </citation>
    <scope>NUCLEOTIDE SEQUENCE [LARGE SCALE GENOMIC DNA]</scope>
    <source>
        <strain evidence="10">ATCC 10597 / BCRC 20456 / CBS 421 / NBRC 0211 / NRRL Y-12639</strain>
    </source>
</reference>
<feature type="compositionally biased region" description="Low complexity" evidence="7">
    <location>
        <begin position="156"/>
        <end position="165"/>
    </location>
</feature>
<dbReference type="GeneID" id="11499066"/>
<feature type="region of interest" description="Disordered" evidence="7">
    <location>
        <begin position="227"/>
        <end position="290"/>
    </location>
</feature>
<keyword evidence="4 5" id="KW-0440">LIM domain</keyword>
<evidence type="ECO:0000256" key="7">
    <source>
        <dbReference type="SAM" id="MobiDB-lite"/>
    </source>
</evidence>
<evidence type="ECO:0000259" key="8">
    <source>
        <dbReference type="PROSITE" id="PS50023"/>
    </source>
</evidence>
<feature type="region of interest" description="Disordered" evidence="7">
    <location>
        <begin position="391"/>
        <end position="429"/>
    </location>
</feature>
<dbReference type="PANTHER" id="PTHR24212">
    <property type="entry name" value="ZYXIN/TRIP6"/>
    <property type="match status" value="1"/>
</dbReference>
<dbReference type="EMBL" id="HE580271">
    <property type="protein sequence ID" value="CCD25317.1"/>
    <property type="molecule type" value="Genomic_DNA"/>
</dbReference>
<keyword evidence="10" id="KW-1185">Reference proteome</keyword>
<feature type="compositionally biased region" description="Low complexity" evidence="7">
    <location>
        <begin position="235"/>
        <end position="246"/>
    </location>
</feature>